<feature type="compositionally biased region" description="Polar residues" evidence="1">
    <location>
        <begin position="297"/>
        <end position="315"/>
    </location>
</feature>
<accession>A0A1B6IRQ5</accession>
<name>A0A1B6IRQ5_9HEMI</name>
<feature type="region of interest" description="Disordered" evidence="1">
    <location>
        <begin position="379"/>
        <end position="398"/>
    </location>
</feature>
<feature type="compositionally biased region" description="Low complexity" evidence="1">
    <location>
        <begin position="385"/>
        <end position="398"/>
    </location>
</feature>
<reference evidence="2" key="1">
    <citation type="submission" date="2015-11" db="EMBL/GenBank/DDBJ databases">
        <title>De novo transcriptome assembly of four potential Pierce s Disease insect vectors from Arizona vineyards.</title>
        <authorList>
            <person name="Tassone E.E."/>
        </authorList>
    </citation>
    <scope>NUCLEOTIDE SEQUENCE</scope>
</reference>
<evidence type="ECO:0000256" key="1">
    <source>
        <dbReference type="SAM" id="MobiDB-lite"/>
    </source>
</evidence>
<feature type="compositionally biased region" description="Low complexity" evidence="1">
    <location>
        <begin position="118"/>
        <end position="129"/>
    </location>
</feature>
<feature type="compositionally biased region" description="Basic and acidic residues" evidence="1">
    <location>
        <begin position="1"/>
        <end position="12"/>
    </location>
</feature>
<feature type="region of interest" description="Disordered" evidence="1">
    <location>
        <begin position="66"/>
        <end position="147"/>
    </location>
</feature>
<feature type="region of interest" description="Disordered" evidence="1">
    <location>
        <begin position="1"/>
        <end position="47"/>
    </location>
</feature>
<dbReference type="AlphaFoldDB" id="A0A1B6IRQ5"/>
<sequence length="398" mass="44008">GRTSKENSEDTPSKLTSGFLKTRSAGRDLSYSSSFGSEDFDSPDIPSDFHARFGINKTWGIRTPHPILSRRASFEDYGRPRVLDNTESGSYEDESSSKHGEDHKKLGMALSAGKLSSTTIKKNTTLNAKTNKKSPKQNPNMLPTTHKTTKNVVPHLLKTSQEHKHNQKAKVLYTQTKSAHSENKLEIGTKLGTKLNEEVKTTLHAMTTNSKFTEKPSFQSAITHGRKIEQPKTHLQRSQVVSTKVNYQGKSDIHTVETHEMQHSRVKIESQTTTEKFRGPEIKTVTTFKSDVDHTSCRTSGNPSTSKETTKPNNQHIKNHIVIHKSTKRPITSTNSQLSRATEVVDPTTTNIKATQPSAIIQSPLATATQIVDNKSSTNVQSSLATQPVTATQVVTTQ</sequence>
<gene>
    <name evidence="2" type="ORF">g.37086</name>
</gene>
<feature type="compositionally biased region" description="Basic and acidic residues" evidence="1">
    <location>
        <begin position="95"/>
        <end position="105"/>
    </location>
</feature>
<proteinExistence type="predicted"/>
<dbReference type="EMBL" id="GECU01018107">
    <property type="protein sequence ID" value="JAS89599.1"/>
    <property type="molecule type" value="Transcribed_RNA"/>
</dbReference>
<feature type="compositionally biased region" description="Basic and acidic residues" evidence="1">
    <location>
        <begin position="72"/>
        <end position="84"/>
    </location>
</feature>
<feature type="region of interest" description="Disordered" evidence="1">
    <location>
        <begin position="293"/>
        <end position="315"/>
    </location>
</feature>
<organism evidence="2">
    <name type="scientific">Homalodisca liturata</name>
    <dbReference type="NCBI Taxonomy" id="320908"/>
    <lineage>
        <taxon>Eukaryota</taxon>
        <taxon>Metazoa</taxon>
        <taxon>Ecdysozoa</taxon>
        <taxon>Arthropoda</taxon>
        <taxon>Hexapoda</taxon>
        <taxon>Insecta</taxon>
        <taxon>Pterygota</taxon>
        <taxon>Neoptera</taxon>
        <taxon>Paraneoptera</taxon>
        <taxon>Hemiptera</taxon>
        <taxon>Auchenorrhyncha</taxon>
        <taxon>Membracoidea</taxon>
        <taxon>Cicadellidae</taxon>
        <taxon>Cicadellinae</taxon>
        <taxon>Proconiini</taxon>
        <taxon>Homalodisca</taxon>
    </lineage>
</organism>
<feature type="compositionally biased region" description="Polar residues" evidence="1">
    <location>
        <begin position="136"/>
        <end position="146"/>
    </location>
</feature>
<evidence type="ECO:0000313" key="2">
    <source>
        <dbReference type="EMBL" id="JAS89599.1"/>
    </source>
</evidence>
<feature type="non-terminal residue" evidence="2">
    <location>
        <position position="1"/>
    </location>
</feature>
<feature type="non-terminal residue" evidence="2">
    <location>
        <position position="398"/>
    </location>
</feature>
<protein>
    <submittedName>
        <fullName evidence="2">Uncharacterized protein</fullName>
    </submittedName>
</protein>